<evidence type="ECO:0000259" key="2">
    <source>
        <dbReference type="Pfam" id="PF02517"/>
    </source>
</evidence>
<keyword evidence="1" id="KW-0472">Membrane</keyword>
<protein>
    <submittedName>
        <fullName evidence="3">CPBP family intramembrane metalloprotease</fullName>
    </submittedName>
</protein>
<dbReference type="GO" id="GO:0006508">
    <property type="term" value="P:proteolysis"/>
    <property type="evidence" value="ECO:0007669"/>
    <property type="project" value="UniProtKB-KW"/>
</dbReference>
<evidence type="ECO:0000256" key="1">
    <source>
        <dbReference type="SAM" id="Phobius"/>
    </source>
</evidence>
<evidence type="ECO:0000313" key="3">
    <source>
        <dbReference type="EMBL" id="HCT56535.1"/>
    </source>
</evidence>
<feature type="transmembrane region" description="Helical" evidence="1">
    <location>
        <begin position="198"/>
        <end position="216"/>
    </location>
</feature>
<feature type="transmembrane region" description="Helical" evidence="1">
    <location>
        <begin position="161"/>
        <end position="177"/>
    </location>
</feature>
<name>A0A3D4V634_9BACT</name>
<keyword evidence="1" id="KW-1133">Transmembrane helix</keyword>
<dbReference type="InterPro" id="IPR003675">
    <property type="entry name" value="Rce1/LyrA-like_dom"/>
</dbReference>
<feature type="transmembrane region" description="Helical" evidence="1">
    <location>
        <begin position="114"/>
        <end position="141"/>
    </location>
</feature>
<proteinExistence type="predicted"/>
<evidence type="ECO:0000313" key="4">
    <source>
        <dbReference type="Proteomes" id="UP000264071"/>
    </source>
</evidence>
<keyword evidence="1" id="KW-0812">Transmembrane</keyword>
<accession>A0A3D4V634</accession>
<feature type="transmembrane region" description="Helical" evidence="1">
    <location>
        <begin position="39"/>
        <end position="57"/>
    </location>
</feature>
<comment type="caution">
    <text evidence="3">The sequence shown here is derived from an EMBL/GenBank/DDBJ whole genome shotgun (WGS) entry which is preliminary data.</text>
</comment>
<keyword evidence="3" id="KW-0482">Metalloprotease</keyword>
<dbReference type="GO" id="GO:0080120">
    <property type="term" value="P:CAAX-box protein maturation"/>
    <property type="evidence" value="ECO:0007669"/>
    <property type="project" value="UniProtKB-ARBA"/>
</dbReference>
<feature type="domain" description="CAAX prenyl protease 2/Lysostaphin resistance protein A-like" evidence="2">
    <location>
        <begin position="146"/>
        <end position="235"/>
    </location>
</feature>
<dbReference type="Proteomes" id="UP000264071">
    <property type="component" value="Unassembled WGS sequence"/>
</dbReference>
<dbReference type="GO" id="GO:0008237">
    <property type="term" value="F:metallopeptidase activity"/>
    <property type="evidence" value="ECO:0007669"/>
    <property type="project" value="UniProtKB-KW"/>
</dbReference>
<sequence length="243" mass="27175">MNAVRAPTSLADEHETPYSQKPYRFFMQPTLNLRPRERAGLVIAIVALAVALNPLNRQVRVWFRDEVVKGVPFWLDHLLFMVTLMVVVWGAIGFLVLGARALSLGLPERRREAWFAGVFSGLGLTALVIGALAALGALVFAPHPDWPVLLANFVSNFYEEFIFRGVILGLLLAVLGRERAWWATIISAALFCQGHLQYPPLLLATVFVAGVVWAWLTVRYRSLWPAWISHTLADVLVDSLFKT</sequence>
<keyword evidence="3" id="KW-0378">Hydrolase</keyword>
<dbReference type="Pfam" id="PF02517">
    <property type="entry name" value="Rce1-like"/>
    <property type="match status" value="1"/>
</dbReference>
<organism evidence="3 4">
    <name type="scientific">Gemmatimonas aurantiaca</name>
    <dbReference type="NCBI Taxonomy" id="173480"/>
    <lineage>
        <taxon>Bacteria</taxon>
        <taxon>Pseudomonadati</taxon>
        <taxon>Gemmatimonadota</taxon>
        <taxon>Gemmatimonadia</taxon>
        <taxon>Gemmatimonadales</taxon>
        <taxon>Gemmatimonadaceae</taxon>
        <taxon>Gemmatimonas</taxon>
    </lineage>
</organism>
<reference evidence="3 4" key="1">
    <citation type="journal article" date="2018" name="Nat. Biotechnol.">
        <title>A standardized bacterial taxonomy based on genome phylogeny substantially revises the tree of life.</title>
        <authorList>
            <person name="Parks D.H."/>
            <person name="Chuvochina M."/>
            <person name="Waite D.W."/>
            <person name="Rinke C."/>
            <person name="Skarshewski A."/>
            <person name="Chaumeil P.A."/>
            <person name="Hugenholtz P."/>
        </authorList>
    </citation>
    <scope>NUCLEOTIDE SEQUENCE [LARGE SCALE GENOMIC DNA]</scope>
    <source>
        <strain evidence="3">UBA8844</strain>
    </source>
</reference>
<feature type="transmembrane region" description="Helical" evidence="1">
    <location>
        <begin position="77"/>
        <end position="102"/>
    </location>
</feature>
<dbReference type="EMBL" id="DPIY01000005">
    <property type="protein sequence ID" value="HCT56535.1"/>
    <property type="molecule type" value="Genomic_DNA"/>
</dbReference>
<dbReference type="GO" id="GO:0004175">
    <property type="term" value="F:endopeptidase activity"/>
    <property type="evidence" value="ECO:0007669"/>
    <property type="project" value="UniProtKB-ARBA"/>
</dbReference>
<dbReference type="AlphaFoldDB" id="A0A3D4V634"/>
<keyword evidence="3" id="KW-0645">Protease</keyword>
<gene>
    <name evidence="3" type="ORF">DGD08_04900</name>
</gene>